<organism evidence="7 8">
    <name type="scientific">Heliomicrobium undosum</name>
    <dbReference type="NCBI Taxonomy" id="121734"/>
    <lineage>
        <taxon>Bacteria</taxon>
        <taxon>Bacillati</taxon>
        <taxon>Bacillota</taxon>
        <taxon>Clostridia</taxon>
        <taxon>Eubacteriales</taxon>
        <taxon>Heliobacteriaceae</taxon>
        <taxon>Heliomicrobium</taxon>
    </lineage>
</organism>
<dbReference type="InterPro" id="IPR017900">
    <property type="entry name" value="4Fe4S_Fe_S_CS"/>
</dbReference>
<keyword evidence="8" id="KW-1185">Reference proteome</keyword>
<evidence type="ECO:0000313" key="8">
    <source>
        <dbReference type="Proteomes" id="UP000463470"/>
    </source>
</evidence>
<comment type="caution">
    <text evidence="7">The sequence shown here is derived from an EMBL/GenBank/DDBJ whole genome shotgun (WGS) entry which is preliminary data.</text>
</comment>
<evidence type="ECO:0000256" key="3">
    <source>
        <dbReference type="ARBA" id="ARBA00023002"/>
    </source>
</evidence>
<accession>A0A845KZ09</accession>
<keyword evidence="1" id="KW-0004">4Fe-4S</keyword>
<dbReference type="PANTHER" id="PTHR43255">
    <property type="entry name" value="IRON-SULFUR-BINDING OXIDOREDUCTASE FADF-RELATED-RELATED"/>
    <property type="match status" value="1"/>
</dbReference>
<dbReference type="OrthoDB" id="9794954at2"/>
<dbReference type="EMBL" id="WXEY01000003">
    <property type="protein sequence ID" value="MZP28883.1"/>
    <property type="molecule type" value="Genomic_DNA"/>
</dbReference>
<dbReference type="SUPFAM" id="SSF46548">
    <property type="entry name" value="alpha-helical ferredoxin"/>
    <property type="match status" value="1"/>
</dbReference>
<name>A0A845KZ09_9FIRM</name>
<dbReference type="PANTHER" id="PTHR43255:SF1">
    <property type="entry name" value="IRON-SULFUR-BINDING OXIDOREDUCTASE FADF-RELATED"/>
    <property type="match status" value="1"/>
</dbReference>
<dbReference type="InterPro" id="IPR017896">
    <property type="entry name" value="4Fe4S_Fe-S-bd"/>
</dbReference>
<dbReference type="Gene3D" id="1.10.1060.10">
    <property type="entry name" value="Alpha-helical ferredoxin"/>
    <property type="match status" value="1"/>
</dbReference>
<protein>
    <submittedName>
        <fullName evidence="7">4Fe-4S dicluster domain-containing protein</fullName>
    </submittedName>
</protein>
<evidence type="ECO:0000256" key="5">
    <source>
        <dbReference type="ARBA" id="ARBA00023014"/>
    </source>
</evidence>
<keyword evidence="3" id="KW-0560">Oxidoreductase</keyword>
<dbReference type="PROSITE" id="PS51379">
    <property type="entry name" value="4FE4S_FER_2"/>
    <property type="match status" value="1"/>
</dbReference>
<sequence>MGPVQLSTTVVSSQGFRDRLKEAYGADISLCYQCGKCSAGCPAAFAMEHTVRQIIRMVQAGLIQEALHTYSIWACAGCETCSSRCPRQVDPAKVMEALRIEAKNQGLVSDQEADLFHDLFLQSVQSNGRLHEVGLMARFNILSRQIFKDAIHAPGLLSQGKLSILPHKNQNPDAVARIFANVKKKRGGNK</sequence>
<evidence type="ECO:0000259" key="6">
    <source>
        <dbReference type="PROSITE" id="PS51379"/>
    </source>
</evidence>
<evidence type="ECO:0000256" key="2">
    <source>
        <dbReference type="ARBA" id="ARBA00022723"/>
    </source>
</evidence>
<dbReference type="InterPro" id="IPR009051">
    <property type="entry name" value="Helical_ferredxn"/>
</dbReference>
<evidence type="ECO:0000256" key="4">
    <source>
        <dbReference type="ARBA" id="ARBA00023004"/>
    </source>
</evidence>
<proteinExistence type="predicted"/>
<evidence type="ECO:0000313" key="7">
    <source>
        <dbReference type="EMBL" id="MZP28883.1"/>
    </source>
</evidence>
<dbReference type="PROSITE" id="PS00198">
    <property type="entry name" value="4FE4S_FER_1"/>
    <property type="match status" value="1"/>
</dbReference>
<evidence type="ECO:0000256" key="1">
    <source>
        <dbReference type="ARBA" id="ARBA00022485"/>
    </source>
</evidence>
<dbReference type="InterPro" id="IPR051460">
    <property type="entry name" value="HdrC_iron-sulfur_subunit"/>
</dbReference>
<gene>
    <name evidence="7" type="ORF">GTO91_04060</name>
</gene>
<dbReference type="Pfam" id="PF13183">
    <property type="entry name" value="Fer4_8"/>
    <property type="match status" value="1"/>
</dbReference>
<dbReference type="GO" id="GO:0046872">
    <property type="term" value="F:metal ion binding"/>
    <property type="evidence" value="ECO:0007669"/>
    <property type="project" value="UniProtKB-KW"/>
</dbReference>
<dbReference type="AlphaFoldDB" id="A0A845KZ09"/>
<keyword evidence="2" id="KW-0479">Metal-binding</keyword>
<dbReference type="GO" id="GO:0016491">
    <property type="term" value="F:oxidoreductase activity"/>
    <property type="evidence" value="ECO:0007669"/>
    <property type="project" value="UniProtKB-KW"/>
</dbReference>
<feature type="domain" description="4Fe-4S ferredoxin-type" evidence="6">
    <location>
        <begin position="22"/>
        <end position="50"/>
    </location>
</feature>
<keyword evidence="5" id="KW-0411">Iron-sulfur</keyword>
<dbReference type="Proteomes" id="UP000463470">
    <property type="component" value="Unassembled WGS sequence"/>
</dbReference>
<dbReference type="GO" id="GO:0051539">
    <property type="term" value="F:4 iron, 4 sulfur cluster binding"/>
    <property type="evidence" value="ECO:0007669"/>
    <property type="project" value="UniProtKB-KW"/>
</dbReference>
<dbReference type="GO" id="GO:0005886">
    <property type="term" value="C:plasma membrane"/>
    <property type="evidence" value="ECO:0007669"/>
    <property type="project" value="TreeGrafter"/>
</dbReference>
<keyword evidence="4" id="KW-0408">Iron</keyword>
<dbReference type="RefSeq" id="WP_161255243.1">
    <property type="nucleotide sequence ID" value="NZ_WXEY01000003.1"/>
</dbReference>
<reference evidence="7 8" key="1">
    <citation type="submission" date="2020-01" db="EMBL/GenBank/DDBJ databases">
        <title>Whole-genome sequence of Heliobacterium undosum DSM 13378.</title>
        <authorList>
            <person name="Kyndt J.A."/>
            <person name="Meyer T.E."/>
        </authorList>
    </citation>
    <scope>NUCLEOTIDE SEQUENCE [LARGE SCALE GENOMIC DNA]</scope>
    <source>
        <strain evidence="7 8">DSM 13378</strain>
    </source>
</reference>